<feature type="binding site" evidence="9">
    <location>
        <position position="107"/>
    </location>
    <ligand>
        <name>ATP</name>
        <dbReference type="ChEBI" id="CHEBI:30616"/>
    </ligand>
</feature>
<protein>
    <recommendedName>
        <fullName evidence="9">Phosphopantetheine adenylyltransferase</fullName>
        <ecNumber evidence="9">2.7.7.3</ecNumber>
    </recommendedName>
    <alternativeName>
        <fullName evidence="9">Dephospho-CoA pyrophosphorylase</fullName>
    </alternativeName>
    <alternativeName>
        <fullName evidence="9">Pantetheine-phosphate adenylyltransferase</fullName>
        <shortName evidence="9">PPAT</shortName>
    </alternativeName>
</protein>
<feature type="binding site" evidence="9">
    <location>
        <position position="45"/>
    </location>
    <ligand>
        <name>substrate</name>
    </ligand>
</feature>
<dbReference type="Gene3D" id="3.40.50.620">
    <property type="entry name" value="HUPs"/>
    <property type="match status" value="1"/>
</dbReference>
<proteinExistence type="inferred from homology"/>
<dbReference type="EMBL" id="CP019948">
    <property type="protein sequence ID" value="ARN83593.1"/>
    <property type="molecule type" value="Genomic_DNA"/>
</dbReference>
<feature type="binding site" evidence="9">
    <location>
        <position position="21"/>
    </location>
    <ligand>
        <name>ATP</name>
        <dbReference type="ChEBI" id="CHEBI:30616"/>
    </ligand>
</feature>
<dbReference type="GO" id="GO:0005737">
    <property type="term" value="C:cytoplasm"/>
    <property type="evidence" value="ECO:0007669"/>
    <property type="project" value="UniProtKB-SubCell"/>
</dbReference>
<keyword evidence="6 9" id="KW-0460">Magnesium</keyword>
<dbReference type="CDD" id="cd02163">
    <property type="entry name" value="PPAT"/>
    <property type="match status" value="1"/>
</dbReference>
<feature type="binding site" evidence="9">
    <location>
        <begin position="132"/>
        <end position="138"/>
    </location>
    <ligand>
        <name>ATP</name>
        <dbReference type="ChEBI" id="CHEBI:30616"/>
    </ligand>
</feature>
<feature type="site" description="Transition state stabilizer" evidence="9">
    <location>
        <position position="21"/>
    </location>
</feature>
<evidence type="ECO:0000256" key="6">
    <source>
        <dbReference type="ARBA" id="ARBA00022842"/>
    </source>
</evidence>
<feature type="binding site" evidence="9">
    <location>
        <begin position="13"/>
        <end position="14"/>
    </location>
    <ligand>
        <name>ATP</name>
        <dbReference type="ChEBI" id="CHEBI:30616"/>
    </ligand>
</feature>
<dbReference type="UniPathway" id="UPA00241">
    <property type="reaction ID" value="UER00355"/>
</dbReference>
<evidence type="ECO:0000313" key="12">
    <source>
        <dbReference type="Proteomes" id="UP000193978"/>
    </source>
</evidence>
<keyword evidence="12" id="KW-1185">Reference proteome</keyword>
<gene>
    <name evidence="9" type="primary">coaD</name>
    <name evidence="11" type="ORF">B1812_11415</name>
</gene>
<dbReference type="AlphaFoldDB" id="A0A1W6N186"/>
<dbReference type="NCBIfam" id="TIGR01510">
    <property type="entry name" value="coaD_prev_kdtB"/>
    <property type="match status" value="1"/>
</dbReference>
<evidence type="ECO:0000256" key="8">
    <source>
        <dbReference type="ARBA" id="ARBA00029346"/>
    </source>
</evidence>
<evidence type="ECO:0000256" key="4">
    <source>
        <dbReference type="ARBA" id="ARBA00022741"/>
    </source>
</evidence>
<dbReference type="InterPro" id="IPR014729">
    <property type="entry name" value="Rossmann-like_a/b/a_fold"/>
</dbReference>
<dbReference type="NCBIfam" id="TIGR00125">
    <property type="entry name" value="cyt_tran_rel"/>
    <property type="match status" value="1"/>
</dbReference>
<comment type="subunit">
    <text evidence="9">Homohexamer.</text>
</comment>
<feature type="binding site" evidence="9">
    <location>
        <position position="82"/>
    </location>
    <ligand>
        <name>substrate</name>
    </ligand>
</feature>
<feature type="binding site" evidence="9">
    <location>
        <position position="96"/>
    </location>
    <ligand>
        <name>substrate</name>
    </ligand>
</feature>
<dbReference type="GO" id="GO:0004595">
    <property type="term" value="F:pantetheine-phosphate adenylyltransferase activity"/>
    <property type="evidence" value="ECO:0007669"/>
    <property type="project" value="UniProtKB-UniRule"/>
</dbReference>
<dbReference type="RefSeq" id="WP_085773672.1">
    <property type="nucleotide sequence ID" value="NZ_AP027149.1"/>
</dbReference>
<keyword evidence="7 9" id="KW-0173">Coenzyme A biosynthesis</keyword>
<keyword evidence="1 9" id="KW-0963">Cytoplasm</keyword>
<keyword evidence="2 9" id="KW-0808">Transferase</keyword>
<comment type="function">
    <text evidence="9">Reversibly transfers an adenylyl group from ATP to 4'-phosphopantetheine, yielding dephospho-CoA (dPCoA) and pyrophosphate.</text>
</comment>
<comment type="subcellular location">
    <subcellularLocation>
        <location evidence="9">Cytoplasm</location>
    </subcellularLocation>
</comment>
<dbReference type="PANTHER" id="PTHR21342">
    <property type="entry name" value="PHOSPHOPANTETHEINE ADENYLYLTRANSFERASE"/>
    <property type="match status" value="1"/>
</dbReference>
<dbReference type="STRING" id="655015.B1812_11415"/>
<name>A0A1W6N186_9HYPH</name>
<dbReference type="Pfam" id="PF01467">
    <property type="entry name" value="CTP_transf_like"/>
    <property type="match status" value="1"/>
</dbReference>
<evidence type="ECO:0000256" key="2">
    <source>
        <dbReference type="ARBA" id="ARBA00022679"/>
    </source>
</evidence>
<accession>A0A1W6N186</accession>
<comment type="cofactor">
    <cofactor evidence="9">
        <name>Mg(2+)</name>
        <dbReference type="ChEBI" id="CHEBI:18420"/>
    </cofactor>
</comment>
<sequence length="169" mass="17751">MTSPTRVALYPGSFDPLTFGHLDVIRKGAALFDKIIVAVGAHPGKTPMLSLEQRIALILEACAMLSLPKPCEFEARAFEGLAVEAARGLGASTILRGLRDGADFDYEMSMAGMNTALAPEIGTLFVPSSPEARHINATLVRQIAKLGGDLSAFAPEASVAALKRAAGRS</sequence>
<keyword evidence="3 9" id="KW-0548">Nucleotidyltransferase</keyword>
<dbReference type="PANTHER" id="PTHR21342:SF1">
    <property type="entry name" value="PHOSPHOPANTETHEINE ADENYLYLTRANSFERASE"/>
    <property type="match status" value="1"/>
</dbReference>
<evidence type="ECO:0000256" key="5">
    <source>
        <dbReference type="ARBA" id="ARBA00022840"/>
    </source>
</evidence>
<evidence type="ECO:0000256" key="9">
    <source>
        <dbReference type="HAMAP-Rule" id="MF_00151"/>
    </source>
</evidence>
<evidence type="ECO:0000256" key="7">
    <source>
        <dbReference type="ARBA" id="ARBA00022993"/>
    </source>
</evidence>
<dbReference type="SUPFAM" id="SSF52374">
    <property type="entry name" value="Nucleotidylyl transferase"/>
    <property type="match status" value="1"/>
</dbReference>
<dbReference type="GO" id="GO:0005524">
    <property type="term" value="F:ATP binding"/>
    <property type="evidence" value="ECO:0007669"/>
    <property type="project" value="UniProtKB-KW"/>
</dbReference>
<dbReference type="Proteomes" id="UP000193978">
    <property type="component" value="Chromosome"/>
</dbReference>
<feature type="domain" description="Cytidyltransferase-like" evidence="10">
    <location>
        <begin position="9"/>
        <end position="142"/>
    </location>
</feature>
<dbReference type="GO" id="GO:0015937">
    <property type="term" value="P:coenzyme A biosynthetic process"/>
    <property type="evidence" value="ECO:0007669"/>
    <property type="project" value="UniProtKB-UniRule"/>
</dbReference>
<evidence type="ECO:0000313" key="11">
    <source>
        <dbReference type="EMBL" id="ARN83593.1"/>
    </source>
</evidence>
<feature type="binding site" evidence="9">
    <location>
        <position position="13"/>
    </location>
    <ligand>
        <name>substrate</name>
    </ligand>
</feature>
<dbReference type="InterPro" id="IPR004821">
    <property type="entry name" value="Cyt_trans-like"/>
</dbReference>
<organism evidence="11 12">
    <name type="scientific">Methylocystis bryophila</name>
    <dbReference type="NCBI Taxonomy" id="655015"/>
    <lineage>
        <taxon>Bacteria</taxon>
        <taxon>Pseudomonadati</taxon>
        <taxon>Pseudomonadota</taxon>
        <taxon>Alphaproteobacteria</taxon>
        <taxon>Hyphomicrobiales</taxon>
        <taxon>Methylocystaceae</taxon>
        <taxon>Methylocystis</taxon>
    </lineage>
</organism>
<evidence type="ECO:0000259" key="10">
    <source>
        <dbReference type="Pfam" id="PF01467"/>
    </source>
</evidence>
<evidence type="ECO:0000256" key="1">
    <source>
        <dbReference type="ARBA" id="ARBA00022490"/>
    </source>
</evidence>
<evidence type="ECO:0000256" key="3">
    <source>
        <dbReference type="ARBA" id="ARBA00022695"/>
    </source>
</evidence>
<dbReference type="InterPro" id="IPR001980">
    <property type="entry name" value="PPAT"/>
</dbReference>
<dbReference type="KEGG" id="mbry:B1812_11415"/>
<dbReference type="EC" id="2.7.7.3" evidence="9"/>
<comment type="similarity">
    <text evidence="9">Belongs to the bacterial CoaD family.</text>
</comment>
<keyword evidence="4 9" id="KW-0547">Nucleotide-binding</keyword>
<feature type="binding site" evidence="9">
    <location>
        <begin position="97"/>
        <end position="99"/>
    </location>
    <ligand>
        <name>ATP</name>
        <dbReference type="ChEBI" id="CHEBI:30616"/>
    </ligand>
</feature>
<reference evidence="11 12" key="1">
    <citation type="submission" date="2017-02" db="EMBL/GenBank/DDBJ databases">
        <authorList>
            <person name="Peterson S.W."/>
        </authorList>
    </citation>
    <scope>NUCLEOTIDE SEQUENCE [LARGE SCALE GENOMIC DNA]</scope>
    <source>
        <strain evidence="11 12">S285</strain>
    </source>
</reference>
<keyword evidence="5 9" id="KW-0067">ATP-binding</keyword>
<comment type="pathway">
    <text evidence="9">Cofactor biosynthesis; coenzyme A biosynthesis; CoA from (R)-pantothenate: step 4/5.</text>
</comment>
<comment type="catalytic activity">
    <reaction evidence="8 9">
        <text>(R)-4'-phosphopantetheine + ATP + H(+) = 3'-dephospho-CoA + diphosphate</text>
        <dbReference type="Rhea" id="RHEA:19801"/>
        <dbReference type="ChEBI" id="CHEBI:15378"/>
        <dbReference type="ChEBI" id="CHEBI:30616"/>
        <dbReference type="ChEBI" id="CHEBI:33019"/>
        <dbReference type="ChEBI" id="CHEBI:57328"/>
        <dbReference type="ChEBI" id="CHEBI:61723"/>
        <dbReference type="EC" id="2.7.7.3"/>
    </reaction>
</comment>
<dbReference type="PRINTS" id="PR01020">
    <property type="entry name" value="LPSBIOSNTHSS"/>
</dbReference>
<dbReference type="HAMAP" id="MF_00151">
    <property type="entry name" value="PPAT_bact"/>
    <property type="match status" value="1"/>
</dbReference>
<dbReference type="OrthoDB" id="9806661at2"/>